<gene>
    <name evidence="1" type="ORF">LCGC14_1670100</name>
</gene>
<proteinExistence type="predicted"/>
<accession>A0A0F9HSI6</accession>
<sequence length="87" mass="9736">MAKKKTLAEKKEDLKSKQIKAKEKFKIEISVDDQDNISVNGPIGNFNLFMKIMSGAIDVVNNHNMEISNALMAEAEKKEKGDSLIIQ</sequence>
<dbReference type="EMBL" id="LAZR01014325">
    <property type="protein sequence ID" value="KKM18002.1"/>
    <property type="molecule type" value="Genomic_DNA"/>
</dbReference>
<protein>
    <submittedName>
        <fullName evidence="1">Uncharacterized protein</fullName>
    </submittedName>
</protein>
<comment type="caution">
    <text evidence="1">The sequence shown here is derived from an EMBL/GenBank/DDBJ whole genome shotgun (WGS) entry which is preliminary data.</text>
</comment>
<name>A0A0F9HSI6_9ZZZZ</name>
<organism evidence="1">
    <name type="scientific">marine sediment metagenome</name>
    <dbReference type="NCBI Taxonomy" id="412755"/>
    <lineage>
        <taxon>unclassified sequences</taxon>
        <taxon>metagenomes</taxon>
        <taxon>ecological metagenomes</taxon>
    </lineage>
</organism>
<reference evidence="1" key="1">
    <citation type="journal article" date="2015" name="Nature">
        <title>Complex archaea that bridge the gap between prokaryotes and eukaryotes.</title>
        <authorList>
            <person name="Spang A."/>
            <person name="Saw J.H."/>
            <person name="Jorgensen S.L."/>
            <person name="Zaremba-Niedzwiedzka K."/>
            <person name="Martijn J."/>
            <person name="Lind A.E."/>
            <person name="van Eijk R."/>
            <person name="Schleper C."/>
            <person name="Guy L."/>
            <person name="Ettema T.J."/>
        </authorList>
    </citation>
    <scope>NUCLEOTIDE SEQUENCE</scope>
</reference>
<evidence type="ECO:0000313" key="1">
    <source>
        <dbReference type="EMBL" id="KKM18002.1"/>
    </source>
</evidence>
<dbReference type="AlphaFoldDB" id="A0A0F9HSI6"/>